<evidence type="ECO:0000313" key="3">
    <source>
        <dbReference type="Proteomes" id="UP000297245"/>
    </source>
</evidence>
<dbReference type="AlphaFoldDB" id="A0A4S8M5X2"/>
<feature type="compositionally biased region" description="Polar residues" evidence="1">
    <location>
        <begin position="23"/>
        <end position="34"/>
    </location>
</feature>
<protein>
    <submittedName>
        <fullName evidence="2">Uncharacterized protein</fullName>
    </submittedName>
</protein>
<evidence type="ECO:0000256" key="1">
    <source>
        <dbReference type="SAM" id="MobiDB-lite"/>
    </source>
</evidence>
<evidence type="ECO:0000313" key="2">
    <source>
        <dbReference type="EMBL" id="THU97401.1"/>
    </source>
</evidence>
<sequence>MSSISTNNHPSKQPQSSRKHYQGPSTDAPSNQSNIASTYSAVLTLLCSSQTKGSHMSASTSSVSSFTSVSFWIWKMKSSGDDDRGSTTILENGSHPENSDSVSASSTLSASWRTSTRHNIITWEEMCGENDGSDGLRRYNSK</sequence>
<gene>
    <name evidence="2" type="ORF">K435DRAFT_965494</name>
</gene>
<organism evidence="2 3">
    <name type="scientific">Dendrothele bispora (strain CBS 962.96)</name>
    <dbReference type="NCBI Taxonomy" id="1314807"/>
    <lineage>
        <taxon>Eukaryota</taxon>
        <taxon>Fungi</taxon>
        <taxon>Dikarya</taxon>
        <taxon>Basidiomycota</taxon>
        <taxon>Agaricomycotina</taxon>
        <taxon>Agaricomycetes</taxon>
        <taxon>Agaricomycetidae</taxon>
        <taxon>Agaricales</taxon>
        <taxon>Agaricales incertae sedis</taxon>
        <taxon>Dendrothele</taxon>
    </lineage>
</organism>
<reference evidence="2 3" key="1">
    <citation type="journal article" date="2019" name="Nat. Ecol. Evol.">
        <title>Megaphylogeny resolves global patterns of mushroom evolution.</title>
        <authorList>
            <person name="Varga T."/>
            <person name="Krizsan K."/>
            <person name="Foldi C."/>
            <person name="Dima B."/>
            <person name="Sanchez-Garcia M."/>
            <person name="Sanchez-Ramirez S."/>
            <person name="Szollosi G.J."/>
            <person name="Szarkandi J.G."/>
            <person name="Papp V."/>
            <person name="Albert L."/>
            <person name="Andreopoulos W."/>
            <person name="Angelini C."/>
            <person name="Antonin V."/>
            <person name="Barry K.W."/>
            <person name="Bougher N.L."/>
            <person name="Buchanan P."/>
            <person name="Buyck B."/>
            <person name="Bense V."/>
            <person name="Catcheside P."/>
            <person name="Chovatia M."/>
            <person name="Cooper J."/>
            <person name="Damon W."/>
            <person name="Desjardin D."/>
            <person name="Finy P."/>
            <person name="Geml J."/>
            <person name="Haridas S."/>
            <person name="Hughes K."/>
            <person name="Justo A."/>
            <person name="Karasinski D."/>
            <person name="Kautmanova I."/>
            <person name="Kiss B."/>
            <person name="Kocsube S."/>
            <person name="Kotiranta H."/>
            <person name="LaButti K.M."/>
            <person name="Lechner B.E."/>
            <person name="Liimatainen K."/>
            <person name="Lipzen A."/>
            <person name="Lukacs Z."/>
            <person name="Mihaltcheva S."/>
            <person name="Morgado L.N."/>
            <person name="Niskanen T."/>
            <person name="Noordeloos M.E."/>
            <person name="Ohm R.A."/>
            <person name="Ortiz-Santana B."/>
            <person name="Ovrebo C."/>
            <person name="Racz N."/>
            <person name="Riley R."/>
            <person name="Savchenko A."/>
            <person name="Shiryaev A."/>
            <person name="Soop K."/>
            <person name="Spirin V."/>
            <person name="Szebenyi C."/>
            <person name="Tomsovsky M."/>
            <person name="Tulloss R.E."/>
            <person name="Uehling J."/>
            <person name="Grigoriev I.V."/>
            <person name="Vagvolgyi C."/>
            <person name="Papp T."/>
            <person name="Martin F.M."/>
            <person name="Miettinen O."/>
            <person name="Hibbett D.S."/>
            <person name="Nagy L.G."/>
        </authorList>
    </citation>
    <scope>NUCLEOTIDE SEQUENCE [LARGE SCALE GENOMIC DNA]</scope>
    <source>
        <strain evidence="2 3">CBS 962.96</strain>
    </source>
</reference>
<name>A0A4S8M5X2_DENBC</name>
<feature type="compositionally biased region" description="Polar residues" evidence="1">
    <location>
        <begin position="1"/>
        <end position="16"/>
    </location>
</feature>
<feature type="region of interest" description="Disordered" evidence="1">
    <location>
        <begin position="78"/>
        <end position="108"/>
    </location>
</feature>
<feature type="compositionally biased region" description="Low complexity" evidence="1">
    <location>
        <begin position="99"/>
        <end position="108"/>
    </location>
</feature>
<dbReference type="EMBL" id="ML179156">
    <property type="protein sequence ID" value="THU97401.1"/>
    <property type="molecule type" value="Genomic_DNA"/>
</dbReference>
<feature type="region of interest" description="Disordered" evidence="1">
    <location>
        <begin position="1"/>
        <end position="34"/>
    </location>
</feature>
<dbReference type="Proteomes" id="UP000297245">
    <property type="component" value="Unassembled WGS sequence"/>
</dbReference>
<accession>A0A4S8M5X2</accession>
<keyword evidence="3" id="KW-1185">Reference proteome</keyword>
<proteinExistence type="predicted"/>